<dbReference type="EMBL" id="JAVRRD010000002">
    <property type="protein sequence ID" value="KAK5062682.1"/>
    <property type="molecule type" value="Genomic_DNA"/>
</dbReference>
<dbReference type="AlphaFoldDB" id="A0AAV9NRP1"/>
<gene>
    <name evidence="2" type="ORF">LTR84_004755</name>
</gene>
<protein>
    <submittedName>
        <fullName evidence="2">Uncharacterized protein</fullName>
    </submittedName>
</protein>
<sequence length="191" mass="21111">MAGRQDQTHTTADFSRVTSPSSFFERRVLVETVIPFSTTKSDRLPEDPVGNIDTTIEDLHATVQNLNQVLGEVREATEGIHQILLEHSTRIQAHILELREVISTTQDYNNGDLDINDNNHDNLQDSDHRAHGSDSETDTSNKESVYLWYTFSSEASDKSWSSGVSDGSENSSSSASGDDSEDLSSSGSEFR</sequence>
<keyword evidence="3" id="KW-1185">Reference proteome</keyword>
<evidence type="ECO:0000313" key="2">
    <source>
        <dbReference type="EMBL" id="KAK5062682.1"/>
    </source>
</evidence>
<evidence type="ECO:0000256" key="1">
    <source>
        <dbReference type="SAM" id="MobiDB-lite"/>
    </source>
</evidence>
<comment type="caution">
    <text evidence="2">The sequence shown here is derived from an EMBL/GenBank/DDBJ whole genome shotgun (WGS) entry which is preliminary data.</text>
</comment>
<feature type="region of interest" description="Disordered" evidence="1">
    <location>
        <begin position="155"/>
        <end position="191"/>
    </location>
</feature>
<feature type="compositionally biased region" description="Basic and acidic residues" evidence="1">
    <location>
        <begin position="117"/>
        <end position="134"/>
    </location>
</feature>
<dbReference type="RefSeq" id="XP_064710954.1">
    <property type="nucleotide sequence ID" value="XM_064848330.1"/>
</dbReference>
<feature type="compositionally biased region" description="Low complexity" evidence="1">
    <location>
        <begin position="158"/>
        <end position="191"/>
    </location>
</feature>
<accession>A0AAV9NRP1</accession>
<organism evidence="2 3">
    <name type="scientific">Exophiala bonariae</name>
    <dbReference type="NCBI Taxonomy" id="1690606"/>
    <lineage>
        <taxon>Eukaryota</taxon>
        <taxon>Fungi</taxon>
        <taxon>Dikarya</taxon>
        <taxon>Ascomycota</taxon>
        <taxon>Pezizomycotina</taxon>
        <taxon>Eurotiomycetes</taxon>
        <taxon>Chaetothyriomycetidae</taxon>
        <taxon>Chaetothyriales</taxon>
        <taxon>Herpotrichiellaceae</taxon>
        <taxon>Exophiala</taxon>
    </lineage>
</organism>
<feature type="region of interest" description="Disordered" evidence="1">
    <location>
        <begin position="112"/>
        <end position="139"/>
    </location>
</feature>
<evidence type="ECO:0000313" key="3">
    <source>
        <dbReference type="Proteomes" id="UP001358417"/>
    </source>
</evidence>
<name>A0AAV9NRP1_9EURO</name>
<dbReference type="Proteomes" id="UP001358417">
    <property type="component" value="Unassembled WGS sequence"/>
</dbReference>
<dbReference type="GeneID" id="89972933"/>
<proteinExistence type="predicted"/>
<reference evidence="2 3" key="1">
    <citation type="submission" date="2023-08" db="EMBL/GenBank/DDBJ databases">
        <title>Black Yeasts Isolated from many extreme environments.</title>
        <authorList>
            <person name="Coleine C."/>
            <person name="Stajich J.E."/>
            <person name="Selbmann L."/>
        </authorList>
    </citation>
    <scope>NUCLEOTIDE SEQUENCE [LARGE SCALE GENOMIC DNA]</scope>
    <source>
        <strain evidence="2 3">CCFEE 5792</strain>
    </source>
</reference>